<name>A0A179DMG4_9SPHI</name>
<evidence type="ECO:0000313" key="2">
    <source>
        <dbReference type="EMBL" id="OAQ41910.1"/>
    </source>
</evidence>
<reference evidence="2 3" key="1">
    <citation type="submission" date="2016-04" db="EMBL/GenBank/DDBJ databases">
        <authorList>
            <person name="Evans L.H."/>
            <person name="Alamgir A."/>
            <person name="Owens N."/>
            <person name="Weber N.D."/>
            <person name="Virtaneva K."/>
            <person name="Barbian K."/>
            <person name="Babar A."/>
            <person name="Rosenke K."/>
        </authorList>
    </citation>
    <scope>NUCLEOTIDE SEQUENCE [LARGE SCALE GENOMIC DNA]</scope>
    <source>
        <strain evidence="2 3">CCM 8644</strain>
    </source>
</reference>
<dbReference type="RefSeq" id="WP_068820943.1">
    <property type="nucleotide sequence ID" value="NZ_LWHJ01000011.1"/>
</dbReference>
<gene>
    <name evidence="2" type="ORF">A5893_01975</name>
</gene>
<dbReference type="InterPro" id="IPR023875">
    <property type="entry name" value="DNA_repair_put"/>
</dbReference>
<dbReference type="EMBL" id="LWHJ01000011">
    <property type="protein sequence ID" value="OAQ41910.1"/>
    <property type="molecule type" value="Genomic_DNA"/>
</dbReference>
<dbReference type="InterPro" id="IPR025404">
    <property type="entry name" value="DUF4130"/>
</dbReference>
<feature type="domain" description="DUF4130" evidence="1">
    <location>
        <begin position="85"/>
        <end position="251"/>
    </location>
</feature>
<dbReference type="Proteomes" id="UP000078459">
    <property type="component" value="Unassembled WGS sequence"/>
</dbReference>
<protein>
    <submittedName>
        <fullName evidence="2">DNA metabolism protein</fullName>
    </submittedName>
</protein>
<dbReference type="AlphaFoldDB" id="A0A179DMG4"/>
<dbReference type="NCBIfam" id="TIGR03915">
    <property type="entry name" value="SAM_7_link_chp"/>
    <property type="match status" value="1"/>
</dbReference>
<evidence type="ECO:0000313" key="3">
    <source>
        <dbReference type="Proteomes" id="UP000078459"/>
    </source>
</evidence>
<accession>A0A179DMG4</accession>
<dbReference type="OrthoDB" id="5290748at2"/>
<dbReference type="STRING" id="1826909.A5893_01975"/>
<comment type="caution">
    <text evidence="2">The sequence shown here is derived from an EMBL/GenBank/DDBJ whole genome shotgun (WGS) entry which is preliminary data.</text>
</comment>
<proteinExistence type="predicted"/>
<organism evidence="2 3">
    <name type="scientific">Pedobacter psychrophilus</name>
    <dbReference type="NCBI Taxonomy" id="1826909"/>
    <lineage>
        <taxon>Bacteria</taxon>
        <taxon>Pseudomonadati</taxon>
        <taxon>Bacteroidota</taxon>
        <taxon>Sphingobacteriia</taxon>
        <taxon>Sphingobacteriales</taxon>
        <taxon>Sphingobacteriaceae</taxon>
        <taxon>Pedobacter</taxon>
    </lineage>
</organism>
<sequence length="256" mass="30987">MYLLTYDHSVEGFFSAVFEAYERKLTNVMIRKEGLPLGLFSEGLRRVSTNPRKAERVYVKLKALMGELGIQKIIYSLLTEEEYCERYIFDVIKYAIKHPKINVMQDMSHPSVLQLAKYTKSVHREKHRMEAFVRFKLTCDNIFFAEIEPDFNVLPIIAKHFKSRYQDQKWLIFDQTRSYGIFYDLYKLEIIQMKFNRQSNRDEGLEMLKKDEPLYQSLWRTYYSQTNIRSRKNTRLHLLHVPKRYWKYLTEKIPEY</sequence>
<dbReference type="Pfam" id="PF13566">
    <property type="entry name" value="DUF4130"/>
    <property type="match status" value="1"/>
</dbReference>
<evidence type="ECO:0000259" key="1">
    <source>
        <dbReference type="Pfam" id="PF13566"/>
    </source>
</evidence>
<reference evidence="2 3" key="2">
    <citation type="submission" date="2016-06" db="EMBL/GenBank/DDBJ databases">
        <title>Pedobacter psychrophilus sp. nov., isolated from Antarctic fragmentary rock.</title>
        <authorList>
            <person name="Svec P."/>
        </authorList>
    </citation>
    <scope>NUCLEOTIDE SEQUENCE [LARGE SCALE GENOMIC DNA]</scope>
    <source>
        <strain evidence="2 3">CCM 8644</strain>
    </source>
</reference>
<keyword evidence="3" id="KW-1185">Reference proteome</keyword>